<feature type="region of interest" description="Disordered" evidence="22">
    <location>
        <begin position="1614"/>
        <end position="1636"/>
    </location>
</feature>
<dbReference type="Gene3D" id="3.90.470.20">
    <property type="entry name" value="4'-phosphopantetheinyl transferase domain"/>
    <property type="match status" value="1"/>
</dbReference>
<dbReference type="InterPro" id="IPR014031">
    <property type="entry name" value="Ketoacyl_synth_C"/>
</dbReference>
<dbReference type="GO" id="GO:0004315">
    <property type="term" value="F:3-oxoacyl-[acyl-carrier-protein] synthase activity"/>
    <property type="evidence" value="ECO:0007669"/>
    <property type="project" value="UniProtKB-EC"/>
</dbReference>
<dbReference type="EMBL" id="ML739040">
    <property type="protein sequence ID" value="KAE8356278.1"/>
    <property type="molecule type" value="Genomic_DNA"/>
</dbReference>
<feature type="binding site" evidence="19">
    <location>
        <begin position="1731"/>
        <end position="1747"/>
    </location>
    <ligand>
        <name>acetyl-CoA</name>
        <dbReference type="ChEBI" id="CHEBI:57288"/>
    </ligand>
</feature>
<dbReference type="GO" id="GO:0004316">
    <property type="term" value="F:3-oxoacyl-[acyl-carrier-protein] reductase (NADPH) activity"/>
    <property type="evidence" value="ECO:0007669"/>
    <property type="project" value="UniProtKB-EC"/>
</dbReference>
<comment type="catalytic activity">
    <reaction evidence="13">
        <text>acetyl-CoA + n malonyl-CoA + 2n NADPH + 4n H(+) = a long-chain-acyl-CoA + n CoA + n CO2 + 2n NADP(+).</text>
        <dbReference type="EC" id="2.3.1.86"/>
    </reaction>
</comment>
<comment type="catalytic activity">
    <reaction evidence="15">
        <text>a fatty acyl-[ACP] + malonyl-[ACP] + H(+) = a 3-oxoacyl-[ACP] + holo-[ACP] + CO2</text>
        <dbReference type="Rhea" id="RHEA:22836"/>
        <dbReference type="Rhea" id="RHEA-COMP:9623"/>
        <dbReference type="Rhea" id="RHEA-COMP:9685"/>
        <dbReference type="Rhea" id="RHEA-COMP:9916"/>
        <dbReference type="Rhea" id="RHEA-COMP:14125"/>
        <dbReference type="ChEBI" id="CHEBI:15378"/>
        <dbReference type="ChEBI" id="CHEBI:16526"/>
        <dbReference type="ChEBI" id="CHEBI:64479"/>
        <dbReference type="ChEBI" id="CHEBI:78449"/>
        <dbReference type="ChEBI" id="CHEBI:78776"/>
        <dbReference type="ChEBI" id="CHEBI:138651"/>
        <dbReference type="EC" id="2.3.1.41"/>
    </reaction>
</comment>
<evidence type="ECO:0000313" key="26">
    <source>
        <dbReference type="Proteomes" id="UP000327118"/>
    </source>
</evidence>
<dbReference type="Pfam" id="PF00106">
    <property type="entry name" value="adh_short"/>
    <property type="match status" value="1"/>
</dbReference>
<dbReference type="SUPFAM" id="SSF56214">
    <property type="entry name" value="4'-phosphopantetheinyl transferase"/>
    <property type="match status" value="1"/>
</dbReference>
<dbReference type="PROSITE" id="PS50075">
    <property type="entry name" value="CARRIER"/>
    <property type="match status" value="1"/>
</dbReference>
<keyword evidence="4 17" id="KW-0808">Transferase</keyword>
<dbReference type="InterPro" id="IPR002347">
    <property type="entry name" value="SDR_fam"/>
</dbReference>
<evidence type="ECO:0000256" key="4">
    <source>
        <dbReference type="ARBA" id="ARBA00022679"/>
    </source>
</evidence>
<evidence type="ECO:0000256" key="9">
    <source>
        <dbReference type="ARBA" id="ARBA00023002"/>
    </source>
</evidence>
<feature type="domain" description="Carrier" evidence="23">
    <location>
        <begin position="152"/>
        <end position="230"/>
    </location>
</feature>
<feature type="modified residue" description="O-(pantetheine 4'-phosphoryl)serine" evidence="21">
    <location>
        <position position="190"/>
    </location>
</feature>
<keyword evidence="12" id="KW-0511">Multifunctional enzyme</keyword>
<evidence type="ECO:0000256" key="8">
    <source>
        <dbReference type="ARBA" id="ARBA00022857"/>
    </source>
</evidence>
<name>A0A5N6ZFV1_9EURO</name>
<evidence type="ECO:0000256" key="11">
    <source>
        <dbReference type="ARBA" id="ARBA00023160"/>
    </source>
</evidence>
<dbReference type="InterPro" id="IPR040899">
    <property type="entry name" value="Fas_alpha_ACP"/>
</dbReference>
<dbReference type="SUPFAM" id="SSF52151">
    <property type="entry name" value="FabD/lysophospholipase-like"/>
    <property type="match status" value="1"/>
</dbReference>
<dbReference type="InterPro" id="IPR018201">
    <property type="entry name" value="Ketoacyl_synth_AS"/>
</dbReference>
<dbReference type="InterPro" id="IPR036291">
    <property type="entry name" value="NAD(P)-bd_dom_sf"/>
</dbReference>
<evidence type="ECO:0000256" key="6">
    <source>
        <dbReference type="ARBA" id="ARBA00022832"/>
    </source>
</evidence>
<dbReference type="Pfam" id="PF18314">
    <property type="entry name" value="FAS_I_H"/>
    <property type="match status" value="1"/>
</dbReference>
<keyword evidence="9" id="KW-0560">Oxidoreductase</keyword>
<keyword evidence="11" id="KW-0275">Fatty acid biosynthesis</keyword>
<dbReference type="PANTHER" id="PTHR10982:SF21">
    <property type="entry name" value="FATTY ACID SYNTHASE SUBUNIT BETA"/>
    <property type="match status" value="1"/>
</dbReference>
<evidence type="ECO:0000256" key="15">
    <source>
        <dbReference type="ARBA" id="ARBA00049541"/>
    </source>
</evidence>
<evidence type="ECO:0000256" key="14">
    <source>
        <dbReference type="ARBA" id="ARBA00048508"/>
    </source>
</evidence>
<dbReference type="Pfam" id="PF02801">
    <property type="entry name" value="Ketoacyl-synt_C"/>
    <property type="match status" value="1"/>
</dbReference>
<dbReference type="NCBIfam" id="TIGR00556">
    <property type="entry name" value="pantethn_trn"/>
    <property type="match status" value="1"/>
</dbReference>
<keyword evidence="26" id="KW-1185">Reference proteome</keyword>
<feature type="binding site" evidence="20">
    <location>
        <position position="1686"/>
    </location>
    <ligand>
        <name>Mg(2+)</name>
        <dbReference type="ChEBI" id="CHEBI:18420"/>
    </ligand>
</feature>
<organism evidence="25 26">
    <name type="scientific">Aspergillus coremiiformis</name>
    <dbReference type="NCBI Taxonomy" id="138285"/>
    <lineage>
        <taxon>Eukaryota</taxon>
        <taxon>Fungi</taxon>
        <taxon>Dikarya</taxon>
        <taxon>Ascomycota</taxon>
        <taxon>Pezizomycotina</taxon>
        <taxon>Eurotiomycetes</taxon>
        <taxon>Eurotiomycetidae</taxon>
        <taxon>Eurotiales</taxon>
        <taxon>Aspergillaceae</taxon>
        <taxon>Aspergillus</taxon>
        <taxon>Aspergillus subgen. Circumdati</taxon>
    </lineage>
</organism>
<dbReference type="PROSITE" id="PS00606">
    <property type="entry name" value="KS3_1"/>
    <property type="match status" value="1"/>
</dbReference>
<dbReference type="GO" id="GO:0004312">
    <property type="term" value="F:fatty acid synthase activity"/>
    <property type="evidence" value="ECO:0007669"/>
    <property type="project" value="InterPro"/>
</dbReference>
<dbReference type="InterPro" id="IPR016039">
    <property type="entry name" value="Thiolase-like"/>
</dbReference>
<evidence type="ECO:0000256" key="10">
    <source>
        <dbReference type="ARBA" id="ARBA00023098"/>
    </source>
</evidence>
<dbReference type="GO" id="GO:0008897">
    <property type="term" value="F:holo-[acyl-carrier-protein] synthase activity"/>
    <property type="evidence" value="ECO:0007669"/>
    <property type="project" value="InterPro"/>
</dbReference>
<dbReference type="CDD" id="cd08950">
    <property type="entry name" value="KR_fFAS_SDR_c_like"/>
    <property type="match status" value="1"/>
</dbReference>
<dbReference type="GO" id="GO:0004321">
    <property type="term" value="F:fatty-acyl-CoA synthase activity"/>
    <property type="evidence" value="ECO:0007669"/>
    <property type="project" value="UniProtKB-EC"/>
</dbReference>
<dbReference type="Gene3D" id="3.40.50.720">
    <property type="entry name" value="NAD(P)-binding Rossmann-like Domain"/>
    <property type="match status" value="1"/>
</dbReference>
<dbReference type="InterPro" id="IPR037143">
    <property type="entry name" value="4-PPantetheinyl_Trfase_dom_sf"/>
</dbReference>
<evidence type="ECO:0000256" key="7">
    <source>
        <dbReference type="ARBA" id="ARBA00022842"/>
    </source>
</evidence>
<accession>A0A5N6ZFV1</accession>
<reference evidence="26" key="1">
    <citation type="submission" date="2019-04" db="EMBL/GenBank/DDBJ databases">
        <title>Friends and foes A comparative genomics studyof 23 Aspergillus species from section Flavi.</title>
        <authorList>
            <consortium name="DOE Joint Genome Institute"/>
            <person name="Kjaerbolling I."/>
            <person name="Vesth T."/>
            <person name="Frisvad J.C."/>
            <person name="Nybo J.L."/>
            <person name="Theobald S."/>
            <person name="Kildgaard S."/>
            <person name="Isbrandt T."/>
            <person name="Kuo A."/>
            <person name="Sato A."/>
            <person name="Lyhne E.K."/>
            <person name="Kogle M.E."/>
            <person name="Wiebenga A."/>
            <person name="Kun R.S."/>
            <person name="Lubbers R.J."/>
            <person name="Makela M.R."/>
            <person name="Barry K."/>
            <person name="Chovatia M."/>
            <person name="Clum A."/>
            <person name="Daum C."/>
            <person name="Haridas S."/>
            <person name="He G."/>
            <person name="LaButti K."/>
            <person name="Lipzen A."/>
            <person name="Mondo S."/>
            <person name="Riley R."/>
            <person name="Salamov A."/>
            <person name="Simmons B.A."/>
            <person name="Magnuson J.K."/>
            <person name="Henrissat B."/>
            <person name="Mortensen U.H."/>
            <person name="Larsen T.O."/>
            <person name="Devries R.P."/>
            <person name="Grigoriev I.V."/>
            <person name="Machida M."/>
            <person name="Baker S.E."/>
            <person name="Andersen M.R."/>
        </authorList>
    </citation>
    <scope>NUCLEOTIDE SEQUENCE [LARGE SCALE GENOMIC DNA]</scope>
    <source>
        <strain evidence="26">CBS 553.77</strain>
    </source>
</reference>
<dbReference type="PANTHER" id="PTHR10982">
    <property type="entry name" value="MALONYL COA-ACYL CARRIER PROTEIN TRANSACYLASE"/>
    <property type="match status" value="1"/>
</dbReference>
<dbReference type="InterPro" id="IPR047224">
    <property type="entry name" value="FAS_alpha_su_C"/>
</dbReference>
<protein>
    <submittedName>
        <fullName evidence="25">Uncharacterized protein</fullName>
    </submittedName>
</protein>
<dbReference type="GO" id="GO:0042759">
    <property type="term" value="P:long-chain fatty acid biosynthetic process"/>
    <property type="evidence" value="ECO:0007669"/>
    <property type="project" value="UniProtKB-UniRule"/>
</dbReference>
<evidence type="ECO:0000256" key="21">
    <source>
        <dbReference type="PIRSR" id="PIRSR000454-4"/>
    </source>
</evidence>
<dbReference type="OrthoDB" id="4251012at2759"/>
<sequence>MIVSSTMSMGLSVAGKSEKEHRRQLAFKLLIELLAYQLAFPVRWIETQDELLRGSPAISRFVEVGPRMTLANMAKRTATRYCDPHLQFLSHQDNKDEVFYNYLGIDSAQNHTAEPEFSGPRRAASLALPHPPEPRECFPSEEHATRASPSVDMSLSASHVALALIAQKLRRPFDQVPMEKSIRELSAGKSTLQNELVGDLVSEFGRVPEGVEDMALTTLGEALQGGFVGKPGRQMAALIARLILSKMPAGFNQQSMQDYICSRWGFTKSHTMIPICLATTIEPTTRLTNADAGRIYLDELTNRYAASQGISLTPAIHPYNDQRAVMSPPSSFPNPESCTDGQRWYYRKQFDTLAKYLQIDPSASEEPSTDTVNQETLDRWNAEFDSQFFQGIIPIFNPDQARHYDSWWNWAREGLLQWSHKLESNLADACLLDTSNHLRNMLNRWEPSCTDIIGAMLNPSHSLLQSSNQMNTSSSEIRLVLDEVLRLGNLALSAEPVYIYSSPPLGPRTIITSSGQLEYTETARAAPSYPDIIRQGRMCPDDERTILPFVHLKSRRSATDWRYDAGDTRTLHAVLDRGSTAGFSYAGKAILVTGAGPDSIGERVIQGLLSGGARVVVTTSRAVAESARFYQKIYRQYGARGASLTVVPMNQGSKQDCENLVEHIYGANSPTGGDLDYLIPFAAIPQAGELDKLGSRQELALRAMLVNLLRLIGWIRQQKEKRRINCRPTMVVLPMSCNEGSFGGDGLYAESKIGLKSLLNRFHSESWSDYVTICGAVIGWTRGTGLMRPSNIVAQEVENTGVITFTQAEMAFNILALMTPEITTFAEEAPVYADLTGGLGSMWDIKNHISASRKRLAQEAQTRKVLEEEDFRHQAVLSGQPEEQPEGNKLKITRRRARLKLQFPPLPAYEDFANKLPNIQGMIDRSRTVVVVGFSELGPWGNSRTRWEIEHHGHFTLEGYIEMAWMMGLIKHVDGNLNGRTYIGWIDAKSQEPIHDHDVPQKYHEDIMSNTGIRLIEPEGVDSYVPSQKEFLQEVAVEEDLPGFECSRATAEAFKLRHGSNIFLQPIPASDNCRVFLKKGAVLMIAKTVPFHQSVAGVIPTGWDPLRYGIPEDIVQQVDITTLYALCCVSEAFLSAGIVDPYEIYQHIHVSELANCLGTGGGPLKIIQNMYRDRFLDRPLRGDIILEHFLNTMGAWVNMLLLSPAGPLKTPVGACATAIESLDIGCDAIISGKCKVAIVGGCDDYREELSFEFANIKATANCAEELARGRLPSEISRPTASSRSGFAESAGCGVQLLMNAELALELGLPIHGIVAYSQMASDQIGRSIPAPGKGILTAARETSEALSSPFLDLEFRRSGFDTEVLDIKATSEGGRLGSMHGQAVSQRAIERSTRLRVRDAQCRWAHNIRLQDPSISPLRAALATWGLVVDDIGVVSMHGTSTKANDLNESEVINTQMEHLGRRKGNPLLCVCQKSLTGHPKGASGAWQLNGCMQMLREGIVPGNRNADNIDEKLRPFEHLVYPIEPLQTAGIKATMITSFGFGQKGAIAILVAARYLFASIPAAMYETYRLQMTKRQRATNAVFASRILNNCIVQVKSLPPWKSGSMAQSVFLDPNSHQQDDQPASVKKSPTEPSCPVHTIQDHVAHIVEGNDTESNLSSRVEKMVVEGTEQSQMASSSSPSVGVDVEEVASINMENETFLRRNFTPAEREYCLKAPNPRASFAGRWSAKEAVFKSLQTPSSGAGAAMHDIEVLNQNGVPKVILRGQVREIAHAKGITSVAITISHSTTAAIAIAIATYN</sequence>
<dbReference type="Pfam" id="PF01648">
    <property type="entry name" value="ACPS"/>
    <property type="match status" value="1"/>
</dbReference>
<feature type="binding site" evidence="20">
    <location>
        <position position="1785"/>
    </location>
    <ligand>
        <name>Mg(2+)</name>
        <dbReference type="ChEBI" id="CHEBI:18420"/>
    </ligand>
</feature>
<dbReference type="InterPro" id="IPR020841">
    <property type="entry name" value="PKS_Beta-ketoAc_synthase_dom"/>
</dbReference>
<evidence type="ECO:0000256" key="20">
    <source>
        <dbReference type="PIRSR" id="PIRSR000454-3"/>
    </source>
</evidence>
<feature type="binding site" evidence="19">
    <location>
        <begin position="1686"/>
        <end position="1688"/>
    </location>
    <ligand>
        <name>acetyl-CoA</name>
        <dbReference type="ChEBI" id="CHEBI:57288"/>
    </ligand>
</feature>
<dbReference type="SUPFAM" id="SSF53901">
    <property type="entry name" value="Thiolase-like"/>
    <property type="match status" value="2"/>
</dbReference>
<keyword evidence="6" id="KW-0276">Fatty acid metabolism</keyword>
<keyword evidence="7 20" id="KW-0460">Magnesium</keyword>
<dbReference type="Proteomes" id="UP000327118">
    <property type="component" value="Unassembled WGS sequence"/>
</dbReference>
<feature type="binding site" evidence="19">
    <location>
        <begin position="1784"/>
        <end position="1786"/>
    </location>
    <ligand>
        <name>acetyl-CoA</name>
        <dbReference type="ChEBI" id="CHEBI:57288"/>
    </ligand>
</feature>
<evidence type="ECO:0000259" key="23">
    <source>
        <dbReference type="PROSITE" id="PS50075"/>
    </source>
</evidence>
<dbReference type="FunFam" id="3.90.25.70:FF:000001">
    <property type="entry name" value="Fatty acid synthase subunit alpha"/>
    <property type="match status" value="1"/>
</dbReference>
<comment type="catalytic activity">
    <reaction evidence="14">
        <text>a (3R)-hydroxyacyl-[ACP] + NADP(+) = a 3-oxoacyl-[ACP] + NADPH + H(+)</text>
        <dbReference type="Rhea" id="RHEA:17397"/>
        <dbReference type="Rhea" id="RHEA-COMP:9916"/>
        <dbReference type="Rhea" id="RHEA-COMP:9945"/>
        <dbReference type="ChEBI" id="CHEBI:15378"/>
        <dbReference type="ChEBI" id="CHEBI:57783"/>
        <dbReference type="ChEBI" id="CHEBI:58349"/>
        <dbReference type="ChEBI" id="CHEBI:78776"/>
        <dbReference type="ChEBI" id="CHEBI:78827"/>
        <dbReference type="EC" id="1.1.1.100"/>
    </reaction>
</comment>
<dbReference type="Gene3D" id="3.40.47.10">
    <property type="match status" value="1"/>
</dbReference>
<dbReference type="GO" id="GO:0044550">
    <property type="term" value="P:secondary metabolite biosynthetic process"/>
    <property type="evidence" value="ECO:0007669"/>
    <property type="project" value="UniProtKB-ARBA"/>
</dbReference>
<dbReference type="InterPro" id="IPR004568">
    <property type="entry name" value="Ppantetheine-prot_Trfase_dom"/>
</dbReference>
<dbReference type="SMART" id="SM00825">
    <property type="entry name" value="PKS_KS"/>
    <property type="match status" value="1"/>
</dbReference>
<feature type="active site" description="For beta-ketoacyl synthase activity" evidence="18">
    <location>
        <position position="1215"/>
    </location>
</feature>
<dbReference type="InterPro" id="IPR026025">
    <property type="entry name" value="FAS_alpha_yeast"/>
</dbReference>
<evidence type="ECO:0000256" key="17">
    <source>
        <dbReference type="PIRNR" id="PIRNR000454"/>
    </source>
</evidence>
<proteinExistence type="inferred from homology"/>
<dbReference type="GO" id="GO:0000287">
    <property type="term" value="F:magnesium ion binding"/>
    <property type="evidence" value="ECO:0007669"/>
    <property type="project" value="InterPro"/>
</dbReference>
<dbReference type="InterPro" id="IPR050830">
    <property type="entry name" value="Fungal_FAS"/>
</dbReference>
<dbReference type="Gene3D" id="3.90.25.70">
    <property type="match status" value="1"/>
</dbReference>
<keyword evidence="11" id="KW-0444">Lipid biosynthesis</keyword>
<feature type="binding site" evidence="20">
    <location>
        <position position="1687"/>
    </location>
    <ligand>
        <name>Mg(2+)</name>
        <dbReference type="ChEBI" id="CHEBI:18420"/>
    </ligand>
</feature>
<evidence type="ECO:0000256" key="5">
    <source>
        <dbReference type="ARBA" id="ARBA00022723"/>
    </source>
</evidence>
<feature type="binding site" evidence="19">
    <location>
        <begin position="1755"/>
        <end position="1757"/>
    </location>
    <ligand>
        <name>acetyl-CoA</name>
        <dbReference type="ChEBI" id="CHEBI:57288"/>
    </ligand>
</feature>
<dbReference type="CDD" id="cd00828">
    <property type="entry name" value="elong_cond_enzymes"/>
    <property type="match status" value="1"/>
</dbReference>
<keyword evidence="10" id="KW-0443">Lipid metabolism</keyword>
<feature type="domain" description="Ketosynthase family 3 (KS3)" evidence="24">
    <location>
        <begin position="1029"/>
        <end position="1553"/>
    </location>
</feature>
<dbReference type="Pfam" id="PF18325">
    <property type="entry name" value="Fas_alpha_ACP"/>
    <property type="match status" value="1"/>
</dbReference>
<dbReference type="Pfam" id="PF00109">
    <property type="entry name" value="ketoacyl-synt"/>
    <property type="match status" value="1"/>
</dbReference>
<dbReference type="InterPro" id="IPR041550">
    <property type="entry name" value="FASI_helical"/>
</dbReference>
<keyword evidence="3" id="KW-0597">Phosphoprotein</keyword>
<dbReference type="InterPro" id="IPR016035">
    <property type="entry name" value="Acyl_Trfase/lysoPLipase"/>
</dbReference>
<keyword evidence="8" id="KW-0521">NADP</keyword>
<evidence type="ECO:0000256" key="18">
    <source>
        <dbReference type="PIRSR" id="PIRSR000454-1"/>
    </source>
</evidence>
<dbReference type="InterPro" id="IPR014030">
    <property type="entry name" value="Ketoacyl_synth_N"/>
</dbReference>
<feature type="binding site" evidence="20">
    <location>
        <position position="1688"/>
    </location>
    <ligand>
        <name>Mg(2+)</name>
        <dbReference type="ChEBI" id="CHEBI:18420"/>
    </ligand>
</feature>
<evidence type="ECO:0000256" key="22">
    <source>
        <dbReference type="SAM" id="MobiDB-lite"/>
    </source>
</evidence>
<evidence type="ECO:0000256" key="2">
    <source>
        <dbReference type="ARBA" id="ARBA00022450"/>
    </source>
</evidence>
<evidence type="ECO:0000313" key="25">
    <source>
        <dbReference type="EMBL" id="KAE8356278.1"/>
    </source>
</evidence>
<dbReference type="Gene3D" id="3.30.70.2490">
    <property type="match status" value="1"/>
</dbReference>
<dbReference type="InterPro" id="IPR009081">
    <property type="entry name" value="PP-bd_ACP"/>
</dbReference>
<dbReference type="PIRSF" id="PIRSF000454">
    <property type="entry name" value="FAS_yeast_alpha"/>
    <property type="match status" value="1"/>
</dbReference>
<dbReference type="InterPro" id="IPR008278">
    <property type="entry name" value="4-PPantetheinyl_Trfase_dom"/>
</dbReference>
<dbReference type="GO" id="GO:0005835">
    <property type="term" value="C:fatty acid synthase complex"/>
    <property type="evidence" value="ECO:0007669"/>
    <property type="project" value="InterPro"/>
</dbReference>
<evidence type="ECO:0000259" key="24">
    <source>
        <dbReference type="PROSITE" id="PS52004"/>
    </source>
</evidence>
<evidence type="ECO:0000256" key="12">
    <source>
        <dbReference type="ARBA" id="ARBA00023268"/>
    </source>
</evidence>
<gene>
    <name evidence="25" type="ORF">BDV28DRAFT_116600</name>
</gene>
<keyword evidence="2 17" id="KW-0596">Phosphopantetheine</keyword>
<evidence type="ECO:0000256" key="3">
    <source>
        <dbReference type="ARBA" id="ARBA00022553"/>
    </source>
</evidence>
<dbReference type="PROSITE" id="PS52004">
    <property type="entry name" value="KS3_2"/>
    <property type="match status" value="1"/>
</dbReference>
<feature type="binding site" evidence="19">
    <location>
        <position position="1722"/>
    </location>
    <ligand>
        <name>acetyl-CoA</name>
        <dbReference type="ChEBI" id="CHEBI:57288"/>
    </ligand>
</feature>
<evidence type="ECO:0000256" key="1">
    <source>
        <dbReference type="ARBA" id="ARBA00007485"/>
    </source>
</evidence>
<dbReference type="SUPFAM" id="SSF51735">
    <property type="entry name" value="NAD(P)-binding Rossmann-fold domains"/>
    <property type="match status" value="1"/>
</dbReference>
<evidence type="ECO:0000256" key="13">
    <source>
        <dbReference type="ARBA" id="ARBA00048237"/>
    </source>
</evidence>
<keyword evidence="5 20" id="KW-0479">Metal-binding</keyword>
<dbReference type="FunFam" id="3.90.470.20:FF:000005">
    <property type="entry name" value="Fatty acid synthase alpha subunit FasA"/>
    <property type="match status" value="1"/>
</dbReference>
<evidence type="ECO:0000256" key="19">
    <source>
        <dbReference type="PIRSR" id="PIRSR000454-2"/>
    </source>
</evidence>
<feature type="binding site" evidence="20">
    <location>
        <position position="1786"/>
    </location>
    <ligand>
        <name>Mg(2+)</name>
        <dbReference type="ChEBI" id="CHEBI:18420"/>
    </ligand>
</feature>
<comment type="subunit">
    <text evidence="16">Fatty acid synthase is composed of alpha and beta subunits.</text>
</comment>
<feature type="binding site" evidence="19">
    <location>
        <position position="1712"/>
    </location>
    <ligand>
        <name>acetyl-CoA</name>
        <dbReference type="ChEBI" id="CHEBI:57288"/>
    </ligand>
</feature>
<comment type="similarity">
    <text evidence="1 17">Belongs to the thiolase-like superfamily. Fungal fatty acid synthetase subunit alpha family.</text>
</comment>
<evidence type="ECO:0000256" key="16">
    <source>
        <dbReference type="ARBA" id="ARBA00065422"/>
    </source>
</evidence>